<evidence type="ECO:0000259" key="5">
    <source>
        <dbReference type="PROSITE" id="PS50011"/>
    </source>
</evidence>
<dbReference type="SMART" id="SM00220">
    <property type="entry name" value="S_TKc"/>
    <property type="match status" value="1"/>
</dbReference>
<sequence length="613" mass="67475">MQSPPFGYLSPPTDSSDACSDDGDAIHTPLTEHQDSQHNPYSVYHHNQDPFAHPSLHSFCPNQQSGAFPNTTKSEIEQSSLTSFSALLTPSASAKLVRTHSGMDGFFPFSSPPSSALDLANASLEFNPFASSFADYNTETMGPAPGKQGSGSHLSTYSAFSQSSSSSSFDLPPLPSLSDSINSLSSPDQAHNLSPFLFPLNDGPRFSDTTHSDDIFFLKARMYNPRFPIDHALNGEFVRTYQLGDELGAGGYGFVMTARHRTEGHEVAVKFIIKDKVPEHAWWNDELLGKVPTEIMIMSLVNHENIVKCLDLFEDDKYFYLVQELHGTPWLSRKAKKNKQITAPSNLVRPATPALSTPSLTPSPSTESNIDSLPGTPAEVCVEIVEVNEGPSNILDPNYLAFPPPDSIDAKTDSLLRPHSAAEARPSFSRRPSYDLFECIEQSKHKRLSENQARYVFAQVVEAVYYLEQQGITHCDIKDENLVIDNDLTVKLIDFGSAVVADPTAPRPYYTLFFGTTAYAASEILLKQPYRAAPAEVWTLGVLLSYLLTGHSPFPTEQDAMDGHVVIREKAGRLSRAALGLLARCLEKDPNRRADLVEIRGHRWLQGALERGG</sequence>
<gene>
    <name evidence="6" type="ORF">GFSPODELE1_LOCUS6215</name>
</gene>
<evidence type="ECO:0000256" key="1">
    <source>
        <dbReference type="ARBA" id="ARBA00022741"/>
    </source>
</evidence>
<keyword evidence="2 3" id="KW-0067">ATP-binding</keyword>
<dbReference type="Gene3D" id="3.30.200.20">
    <property type="entry name" value="Phosphorylase Kinase, domain 1"/>
    <property type="match status" value="1"/>
</dbReference>
<dbReference type="PROSITE" id="PS50011">
    <property type="entry name" value="PROTEIN_KINASE_DOM"/>
    <property type="match status" value="1"/>
</dbReference>
<evidence type="ECO:0000313" key="7">
    <source>
        <dbReference type="Proteomes" id="UP001497453"/>
    </source>
</evidence>
<feature type="region of interest" description="Disordered" evidence="4">
    <location>
        <begin position="1"/>
        <end position="41"/>
    </location>
</feature>
<dbReference type="EMBL" id="OZ037947">
    <property type="protein sequence ID" value="CAL1707135.1"/>
    <property type="molecule type" value="Genomic_DNA"/>
</dbReference>
<evidence type="ECO:0000256" key="2">
    <source>
        <dbReference type="ARBA" id="ARBA00022840"/>
    </source>
</evidence>
<feature type="compositionally biased region" description="Low complexity" evidence="4">
    <location>
        <begin position="350"/>
        <end position="366"/>
    </location>
</feature>
<proteinExistence type="predicted"/>
<organism evidence="6 7">
    <name type="scientific">Somion occarium</name>
    <dbReference type="NCBI Taxonomy" id="3059160"/>
    <lineage>
        <taxon>Eukaryota</taxon>
        <taxon>Fungi</taxon>
        <taxon>Dikarya</taxon>
        <taxon>Basidiomycota</taxon>
        <taxon>Agaricomycotina</taxon>
        <taxon>Agaricomycetes</taxon>
        <taxon>Polyporales</taxon>
        <taxon>Cerrenaceae</taxon>
        <taxon>Somion</taxon>
    </lineage>
</organism>
<dbReference type="InterPro" id="IPR000719">
    <property type="entry name" value="Prot_kinase_dom"/>
</dbReference>
<dbReference type="Gene3D" id="1.10.510.10">
    <property type="entry name" value="Transferase(Phosphotransferase) domain 1"/>
    <property type="match status" value="1"/>
</dbReference>
<dbReference type="InterPro" id="IPR017441">
    <property type="entry name" value="Protein_kinase_ATP_BS"/>
</dbReference>
<dbReference type="Proteomes" id="UP001497453">
    <property type="component" value="Chromosome 4"/>
</dbReference>
<feature type="region of interest" description="Disordered" evidence="4">
    <location>
        <begin position="342"/>
        <end position="372"/>
    </location>
</feature>
<evidence type="ECO:0000256" key="4">
    <source>
        <dbReference type="SAM" id="MobiDB-lite"/>
    </source>
</evidence>
<feature type="domain" description="Protein kinase" evidence="5">
    <location>
        <begin position="241"/>
        <end position="605"/>
    </location>
</feature>
<name>A0ABP1DH10_9APHY</name>
<protein>
    <recommendedName>
        <fullName evidence="5">Protein kinase domain-containing protein</fullName>
    </recommendedName>
</protein>
<evidence type="ECO:0000313" key="6">
    <source>
        <dbReference type="EMBL" id="CAL1707135.1"/>
    </source>
</evidence>
<dbReference type="PROSITE" id="PS00107">
    <property type="entry name" value="PROTEIN_KINASE_ATP"/>
    <property type="match status" value="1"/>
</dbReference>
<dbReference type="Pfam" id="PF00069">
    <property type="entry name" value="Pkinase"/>
    <property type="match status" value="2"/>
</dbReference>
<dbReference type="PANTHER" id="PTHR24346:SF72">
    <property type="entry name" value="CAMK PROTEIN KINASE"/>
    <property type="match status" value="1"/>
</dbReference>
<dbReference type="PROSITE" id="PS00108">
    <property type="entry name" value="PROTEIN_KINASE_ST"/>
    <property type="match status" value="1"/>
</dbReference>
<accession>A0ABP1DH10</accession>
<keyword evidence="1 3" id="KW-0547">Nucleotide-binding</keyword>
<keyword evidence="7" id="KW-1185">Reference proteome</keyword>
<dbReference type="PANTHER" id="PTHR24346">
    <property type="entry name" value="MAP/MICROTUBULE AFFINITY-REGULATING KINASE"/>
    <property type="match status" value="1"/>
</dbReference>
<reference evidence="7" key="1">
    <citation type="submission" date="2024-04" db="EMBL/GenBank/DDBJ databases">
        <authorList>
            <person name="Shaw F."/>
            <person name="Minotto A."/>
        </authorList>
    </citation>
    <scope>NUCLEOTIDE SEQUENCE [LARGE SCALE GENOMIC DNA]</scope>
</reference>
<dbReference type="InterPro" id="IPR011009">
    <property type="entry name" value="Kinase-like_dom_sf"/>
</dbReference>
<feature type="binding site" evidence="3">
    <location>
        <position position="274"/>
    </location>
    <ligand>
        <name>ATP</name>
        <dbReference type="ChEBI" id="CHEBI:30616"/>
    </ligand>
</feature>
<evidence type="ECO:0000256" key="3">
    <source>
        <dbReference type="PROSITE-ProRule" id="PRU10141"/>
    </source>
</evidence>
<dbReference type="SUPFAM" id="SSF56112">
    <property type="entry name" value="Protein kinase-like (PK-like)"/>
    <property type="match status" value="2"/>
</dbReference>
<dbReference type="InterPro" id="IPR008271">
    <property type="entry name" value="Ser/Thr_kinase_AS"/>
</dbReference>